<evidence type="ECO:0000313" key="7">
    <source>
        <dbReference type="EMBL" id="HFW32201.1"/>
    </source>
</evidence>
<feature type="transmembrane region" description="Helical" evidence="6">
    <location>
        <begin position="42"/>
        <end position="59"/>
    </location>
</feature>
<accession>A0A7C3RD74</accession>
<dbReference type="Gene3D" id="1.20.1260.100">
    <property type="entry name" value="TspO/MBR protein"/>
    <property type="match status" value="1"/>
</dbReference>
<feature type="transmembrane region" description="Helical" evidence="6">
    <location>
        <begin position="92"/>
        <end position="116"/>
    </location>
</feature>
<feature type="transmembrane region" description="Helical" evidence="6">
    <location>
        <begin position="12"/>
        <end position="30"/>
    </location>
</feature>
<dbReference type="PIRSF" id="PIRSF005859">
    <property type="entry name" value="PBR"/>
    <property type="match status" value="1"/>
</dbReference>
<dbReference type="FunFam" id="1.20.1260.100:FF:000001">
    <property type="entry name" value="translocator protein 2"/>
    <property type="match status" value="1"/>
</dbReference>
<dbReference type="Pfam" id="PF03073">
    <property type="entry name" value="TspO_MBR"/>
    <property type="match status" value="1"/>
</dbReference>
<evidence type="ECO:0000256" key="6">
    <source>
        <dbReference type="SAM" id="Phobius"/>
    </source>
</evidence>
<dbReference type="EMBL" id="DTLB01000025">
    <property type="protein sequence ID" value="HFW32201.1"/>
    <property type="molecule type" value="Genomic_DNA"/>
</dbReference>
<reference evidence="7" key="1">
    <citation type="journal article" date="2020" name="mSystems">
        <title>Genome- and Community-Level Interaction Insights into Carbon Utilization and Element Cycling Functions of Hydrothermarchaeota in Hydrothermal Sediment.</title>
        <authorList>
            <person name="Zhou Z."/>
            <person name="Liu Y."/>
            <person name="Xu W."/>
            <person name="Pan J."/>
            <person name="Luo Z.H."/>
            <person name="Li M."/>
        </authorList>
    </citation>
    <scope>NUCLEOTIDE SEQUENCE [LARGE SCALE GENOMIC DNA]</scope>
    <source>
        <strain evidence="7">SpSt-87</strain>
    </source>
</reference>
<dbReference type="AlphaFoldDB" id="A0A7C3RD74"/>
<evidence type="ECO:0000256" key="1">
    <source>
        <dbReference type="ARBA" id="ARBA00004141"/>
    </source>
</evidence>
<dbReference type="InterPro" id="IPR004307">
    <property type="entry name" value="TspO_MBR"/>
</dbReference>
<protein>
    <submittedName>
        <fullName evidence="7">Tryptophan-rich sensory protein</fullName>
    </submittedName>
</protein>
<evidence type="ECO:0000256" key="2">
    <source>
        <dbReference type="ARBA" id="ARBA00007524"/>
    </source>
</evidence>
<dbReference type="PANTHER" id="PTHR10057">
    <property type="entry name" value="PERIPHERAL-TYPE BENZODIAZEPINE RECEPTOR"/>
    <property type="match status" value="1"/>
</dbReference>
<dbReference type="GO" id="GO:0016020">
    <property type="term" value="C:membrane"/>
    <property type="evidence" value="ECO:0007669"/>
    <property type="project" value="UniProtKB-SubCell"/>
</dbReference>
<sequence>MPFFTPPNWLFAPAWTVLYLLIGLVLYICWINGFWNNQKLKFAFFLQLALNFLWSPLFFGLQNPLLGLFDIITLDLAVIATVILLHRHSKLAFLLMLPYLAWILFATLLNFFIIILNP</sequence>
<dbReference type="InterPro" id="IPR038330">
    <property type="entry name" value="TspO/MBR-related_sf"/>
</dbReference>
<dbReference type="GO" id="GO:0033013">
    <property type="term" value="P:tetrapyrrole metabolic process"/>
    <property type="evidence" value="ECO:0007669"/>
    <property type="project" value="UniProtKB-ARBA"/>
</dbReference>
<dbReference type="PANTHER" id="PTHR10057:SF0">
    <property type="entry name" value="TRANSLOCATOR PROTEIN"/>
    <property type="match status" value="1"/>
</dbReference>
<comment type="similarity">
    <text evidence="2">Belongs to the TspO/BZRP family.</text>
</comment>
<comment type="subcellular location">
    <subcellularLocation>
        <location evidence="1">Membrane</location>
        <topology evidence="1">Multi-pass membrane protein</topology>
    </subcellularLocation>
</comment>
<evidence type="ECO:0000256" key="5">
    <source>
        <dbReference type="ARBA" id="ARBA00023136"/>
    </source>
</evidence>
<evidence type="ECO:0000256" key="4">
    <source>
        <dbReference type="ARBA" id="ARBA00022989"/>
    </source>
</evidence>
<dbReference type="CDD" id="cd15904">
    <property type="entry name" value="TSPO_MBR"/>
    <property type="match status" value="1"/>
</dbReference>
<gene>
    <name evidence="7" type="ORF">ENW66_04520</name>
</gene>
<keyword evidence="3 6" id="KW-0812">Transmembrane</keyword>
<proteinExistence type="inferred from homology"/>
<comment type="caution">
    <text evidence="7">The sequence shown here is derived from an EMBL/GenBank/DDBJ whole genome shotgun (WGS) entry which is preliminary data.</text>
</comment>
<keyword evidence="4 6" id="KW-1133">Transmembrane helix</keyword>
<keyword evidence="5 6" id="KW-0472">Membrane</keyword>
<organism evidence="7">
    <name type="scientific">Archaeoglobus fulgidus</name>
    <dbReference type="NCBI Taxonomy" id="2234"/>
    <lineage>
        <taxon>Archaea</taxon>
        <taxon>Methanobacteriati</taxon>
        <taxon>Methanobacteriota</taxon>
        <taxon>Archaeoglobi</taxon>
        <taxon>Archaeoglobales</taxon>
        <taxon>Archaeoglobaceae</taxon>
        <taxon>Archaeoglobus</taxon>
    </lineage>
</organism>
<name>A0A7C3RD74_ARCFL</name>
<evidence type="ECO:0000256" key="3">
    <source>
        <dbReference type="ARBA" id="ARBA00022692"/>
    </source>
</evidence>
<feature type="transmembrane region" description="Helical" evidence="6">
    <location>
        <begin position="65"/>
        <end position="85"/>
    </location>
</feature>